<evidence type="ECO:0000256" key="4">
    <source>
        <dbReference type="ARBA" id="ARBA00022475"/>
    </source>
</evidence>
<keyword evidence="4" id="KW-1003">Cell membrane</keyword>
<reference evidence="12 13" key="1">
    <citation type="journal article" date="2005" name="Nucleic Acids Res.">
        <title>The genome sequence of Xanthomonas oryzae pathovar oryzae KACC10331, the bacterial blight pathogen of rice.</title>
        <authorList>
            <person name="Lee B.M."/>
            <person name="Park Y.J."/>
            <person name="Park D.S."/>
            <person name="Kang H.W."/>
            <person name="Kim J.G."/>
            <person name="Song E.S."/>
            <person name="Park I.C."/>
            <person name="Yoon U.H."/>
            <person name="Hahn J.H."/>
            <person name="Koo B.S."/>
            <person name="Lee G.B."/>
            <person name="Kim H."/>
            <person name="Park H.S."/>
            <person name="Yoon K.O."/>
            <person name="Kim J.H."/>
            <person name="Jung C.H."/>
            <person name="Koh N.H."/>
            <person name="Seo J.S."/>
            <person name="Go S.J."/>
        </authorList>
    </citation>
    <scope>NUCLEOTIDE SEQUENCE [LARGE SCALE GENOMIC DNA]</scope>
    <source>
        <strain evidence="13">KACC10331 / KXO85</strain>
    </source>
</reference>
<keyword evidence="8" id="KW-1133">Transmembrane helix</keyword>
<keyword evidence="7" id="KW-0653">Protein transport</keyword>
<dbReference type="Proteomes" id="UP000006735">
    <property type="component" value="Chromosome"/>
</dbReference>
<keyword evidence="9" id="KW-0472">Membrane</keyword>
<evidence type="ECO:0000259" key="11">
    <source>
        <dbReference type="PROSITE" id="PS52015"/>
    </source>
</evidence>
<dbReference type="Pfam" id="PF03544">
    <property type="entry name" value="TonB_C"/>
    <property type="match status" value="1"/>
</dbReference>
<dbReference type="NCBIfam" id="TIGR01352">
    <property type="entry name" value="tonB_Cterm"/>
    <property type="match status" value="1"/>
</dbReference>
<keyword evidence="3" id="KW-0813">Transport</keyword>
<evidence type="ECO:0000256" key="1">
    <source>
        <dbReference type="ARBA" id="ARBA00004383"/>
    </source>
</evidence>
<keyword evidence="13" id="KW-1185">Reference proteome</keyword>
<feature type="domain" description="TonB C-terminal" evidence="11">
    <location>
        <begin position="139"/>
        <end position="232"/>
    </location>
</feature>
<feature type="region of interest" description="Disordered" evidence="10">
    <location>
        <begin position="43"/>
        <end position="69"/>
    </location>
</feature>
<evidence type="ECO:0000313" key="13">
    <source>
        <dbReference type="Proteomes" id="UP000006735"/>
    </source>
</evidence>
<dbReference type="Gene3D" id="3.30.1150.10">
    <property type="match status" value="1"/>
</dbReference>
<evidence type="ECO:0000256" key="10">
    <source>
        <dbReference type="SAM" id="MobiDB-lite"/>
    </source>
</evidence>
<dbReference type="HOGENOM" id="CLU_1447114_0_0_6"/>
<feature type="compositionally biased region" description="Polar residues" evidence="10">
    <location>
        <begin position="43"/>
        <end position="57"/>
    </location>
</feature>
<keyword evidence="5" id="KW-0997">Cell inner membrane</keyword>
<evidence type="ECO:0000256" key="3">
    <source>
        <dbReference type="ARBA" id="ARBA00022448"/>
    </source>
</evidence>
<dbReference type="InterPro" id="IPR051045">
    <property type="entry name" value="TonB-dependent_transducer"/>
</dbReference>
<dbReference type="EMBL" id="AE013598">
    <property type="protein sequence ID" value="AAW75368.1"/>
    <property type="molecule type" value="Genomic_DNA"/>
</dbReference>
<dbReference type="SUPFAM" id="SSF74653">
    <property type="entry name" value="TolA/TonB C-terminal domain"/>
    <property type="match status" value="1"/>
</dbReference>
<evidence type="ECO:0000313" key="12">
    <source>
        <dbReference type="EMBL" id="AAW75368.1"/>
    </source>
</evidence>
<sequence length="232" mass="25297">MTKLNLQEALASLLRAALALPQVPPTRLAPSSRRYVRRPAMSFISNPSSAHPSSLPQQGKRALERQQNEHSDGASPWLWATPIVLLIVVPSWWWARHSDESFAKDPQPLPAASRQILPTTDGPRAMTMVAHQPARPAVSSVEAKPLPGNAMPSYPPAVARAGVQGNRIARLQLDVQGRVSDVTIVDRGGSDDPRLDAAVVESLRQWRFEPATRDGHAVVSSVQVPVEFTAQR</sequence>
<dbReference type="GO" id="GO:0015031">
    <property type="term" value="P:protein transport"/>
    <property type="evidence" value="ECO:0007669"/>
    <property type="project" value="UniProtKB-KW"/>
</dbReference>
<evidence type="ECO:0000256" key="8">
    <source>
        <dbReference type="ARBA" id="ARBA00022989"/>
    </source>
</evidence>
<dbReference type="GO" id="GO:0055085">
    <property type="term" value="P:transmembrane transport"/>
    <property type="evidence" value="ECO:0007669"/>
    <property type="project" value="InterPro"/>
</dbReference>
<dbReference type="PANTHER" id="PTHR33446:SF2">
    <property type="entry name" value="PROTEIN TONB"/>
    <property type="match status" value="1"/>
</dbReference>
<dbReference type="PROSITE" id="PS52015">
    <property type="entry name" value="TONB_CTD"/>
    <property type="match status" value="1"/>
</dbReference>
<dbReference type="InterPro" id="IPR037682">
    <property type="entry name" value="TonB_C"/>
</dbReference>
<dbReference type="KEGG" id="xoo:XOO2114"/>
<comment type="similarity">
    <text evidence="2">Belongs to the TonB family.</text>
</comment>
<dbReference type="InterPro" id="IPR006260">
    <property type="entry name" value="TonB/TolA_C"/>
</dbReference>
<evidence type="ECO:0000256" key="2">
    <source>
        <dbReference type="ARBA" id="ARBA00006555"/>
    </source>
</evidence>
<dbReference type="GO" id="GO:0031992">
    <property type="term" value="F:energy transducer activity"/>
    <property type="evidence" value="ECO:0007669"/>
    <property type="project" value="TreeGrafter"/>
</dbReference>
<protein>
    <submittedName>
        <fullName evidence="12">Periplasmic protein TonB, links inner and outer membranes</fullName>
    </submittedName>
</protein>
<evidence type="ECO:0000256" key="9">
    <source>
        <dbReference type="ARBA" id="ARBA00023136"/>
    </source>
</evidence>
<accession>Q5H103</accession>
<evidence type="ECO:0000256" key="6">
    <source>
        <dbReference type="ARBA" id="ARBA00022692"/>
    </source>
</evidence>
<name>Q5H103_XANOR</name>
<keyword evidence="6" id="KW-0812">Transmembrane</keyword>
<comment type="subcellular location">
    <subcellularLocation>
        <location evidence="1">Cell inner membrane</location>
        <topology evidence="1">Single-pass membrane protein</topology>
        <orientation evidence="1">Periplasmic side</orientation>
    </subcellularLocation>
</comment>
<evidence type="ECO:0000256" key="5">
    <source>
        <dbReference type="ARBA" id="ARBA00022519"/>
    </source>
</evidence>
<organism evidence="12 13">
    <name type="scientific">Xanthomonas oryzae pv. oryzae (strain KACC10331 / KXO85)</name>
    <dbReference type="NCBI Taxonomy" id="291331"/>
    <lineage>
        <taxon>Bacteria</taxon>
        <taxon>Pseudomonadati</taxon>
        <taxon>Pseudomonadota</taxon>
        <taxon>Gammaproteobacteria</taxon>
        <taxon>Lysobacterales</taxon>
        <taxon>Lysobacteraceae</taxon>
        <taxon>Xanthomonas</taxon>
    </lineage>
</organism>
<dbReference type="GO" id="GO:0098797">
    <property type="term" value="C:plasma membrane protein complex"/>
    <property type="evidence" value="ECO:0007669"/>
    <property type="project" value="TreeGrafter"/>
</dbReference>
<evidence type="ECO:0000256" key="7">
    <source>
        <dbReference type="ARBA" id="ARBA00022927"/>
    </source>
</evidence>
<dbReference type="AlphaFoldDB" id="Q5H103"/>
<gene>
    <name evidence="12" type="primary">TonB</name>
    <name evidence="12" type="ordered locus">XOO2114</name>
</gene>
<dbReference type="PANTHER" id="PTHR33446">
    <property type="entry name" value="PROTEIN TONB-RELATED"/>
    <property type="match status" value="1"/>
</dbReference>
<proteinExistence type="inferred from homology"/>
<dbReference type="STRING" id="291331.XOO2114"/>